<keyword evidence="3" id="KW-1185">Reference proteome</keyword>
<dbReference type="InterPro" id="IPR011044">
    <property type="entry name" value="Quino_amine_DH_bsu"/>
</dbReference>
<sequence>MYSPIANVNQLHNNFEGLLSELTKNLYELSSCCGEYVTSLGKQIESINVGVKSCNAQVTLEIYEDLNQYQTVFNDLQKIQNMLSIVTIHGNANEQTVVVLSSRKDLNICTKTIENQYISKQTPNINTCETALQLLASKVQFTSHCSDDVDGLSECFNGVMASCKDGSKELNRFLEESVTTSQLNESKKDTSKNDNNCYNRSTSDNNLTGGVQTVSMPFACYIVSIHSDTNEFTHARKMTNVNQTNNLHSPADVPKPGFSKNGKAKKCTNLMYRCLRKCQQSPIRTPTDNTCCSIVASMKLPGHRFAILDAGNRKVKVLSIDLKVLAELEISEQPADMCVCQKDKDKVFLCVCVPKRKVVKIIDITTNYNLNITRTVSTRFHPVSLTAFKSNIIILTQETMDTIEKLFESFNIFDDKITICKATALNRAIRIRIRSKKTLFVVRDNKVSCENMNDMSKCVSITGVRWYYKYNYSRAIKGASDVAFEDEGNVYVCETNSNNVHQVASDTYYINRIIVDDIERPTTVLVDQETNRIIVGCEKSNQLHVYMLSNRL</sequence>
<name>A0A9D4JD16_DREPO</name>
<comment type="caution">
    <text evidence="2">The sequence shown here is derived from an EMBL/GenBank/DDBJ whole genome shotgun (WGS) entry which is preliminary data.</text>
</comment>
<feature type="region of interest" description="Disordered" evidence="1">
    <location>
        <begin position="179"/>
        <end position="199"/>
    </location>
</feature>
<gene>
    <name evidence="2" type="ORF">DPMN_135550</name>
</gene>
<organism evidence="2 3">
    <name type="scientific">Dreissena polymorpha</name>
    <name type="common">Zebra mussel</name>
    <name type="synonym">Mytilus polymorpha</name>
    <dbReference type="NCBI Taxonomy" id="45954"/>
    <lineage>
        <taxon>Eukaryota</taxon>
        <taxon>Metazoa</taxon>
        <taxon>Spiralia</taxon>
        <taxon>Lophotrochozoa</taxon>
        <taxon>Mollusca</taxon>
        <taxon>Bivalvia</taxon>
        <taxon>Autobranchia</taxon>
        <taxon>Heteroconchia</taxon>
        <taxon>Euheterodonta</taxon>
        <taxon>Imparidentia</taxon>
        <taxon>Neoheterodontei</taxon>
        <taxon>Myida</taxon>
        <taxon>Dreissenoidea</taxon>
        <taxon>Dreissenidae</taxon>
        <taxon>Dreissena</taxon>
    </lineage>
</organism>
<protein>
    <submittedName>
        <fullName evidence="2">Uncharacterized protein</fullName>
    </submittedName>
</protein>
<evidence type="ECO:0000256" key="1">
    <source>
        <dbReference type="SAM" id="MobiDB-lite"/>
    </source>
</evidence>
<proteinExistence type="predicted"/>
<dbReference type="SUPFAM" id="SSF50969">
    <property type="entry name" value="YVTN repeat-like/Quinoprotein amine dehydrogenase"/>
    <property type="match status" value="1"/>
</dbReference>
<dbReference type="Proteomes" id="UP000828390">
    <property type="component" value="Unassembled WGS sequence"/>
</dbReference>
<reference evidence="2" key="1">
    <citation type="journal article" date="2019" name="bioRxiv">
        <title>The Genome of the Zebra Mussel, Dreissena polymorpha: A Resource for Invasive Species Research.</title>
        <authorList>
            <person name="McCartney M.A."/>
            <person name="Auch B."/>
            <person name="Kono T."/>
            <person name="Mallez S."/>
            <person name="Zhang Y."/>
            <person name="Obille A."/>
            <person name="Becker A."/>
            <person name="Abrahante J.E."/>
            <person name="Garbe J."/>
            <person name="Badalamenti J.P."/>
            <person name="Herman A."/>
            <person name="Mangelson H."/>
            <person name="Liachko I."/>
            <person name="Sullivan S."/>
            <person name="Sone E.D."/>
            <person name="Koren S."/>
            <person name="Silverstein K.A.T."/>
            <person name="Beckman K.B."/>
            <person name="Gohl D.M."/>
        </authorList>
    </citation>
    <scope>NUCLEOTIDE SEQUENCE</scope>
    <source>
        <strain evidence="2">Duluth1</strain>
        <tissue evidence="2">Whole animal</tissue>
    </source>
</reference>
<dbReference type="AlphaFoldDB" id="A0A9D4JD16"/>
<evidence type="ECO:0000313" key="3">
    <source>
        <dbReference type="Proteomes" id="UP000828390"/>
    </source>
</evidence>
<accession>A0A9D4JD16</accession>
<dbReference type="EMBL" id="JAIWYP010000006">
    <property type="protein sequence ID" value="KAH3807215.1"/>
    <property type="molecule type" value="Genomic_DNA"/>
</dbReference>
<dbReference type="Gene3D" id="2.120.10.30">
    <property type="entry name" value="TolB, C-terminal domain"/>
    <property type="match status" value="1"/>
</dbReference>
<dbReference type="InterPro" id="IPR011042">
    <property type="entry name" value="6-blade_b-propeller_TolB-like"/>
</dbReference>
<reference evidence="2" key="2">
    <citation type="submission" date="2020-11" db="EMBL/GenBank/DDBJ databases">
        <authorList>
            <person name="McCartney M.A."/>
            <person name="Auch B."/>
            <person name="Kono T."/>
            <person name="Mallez S."/>
            <person name="Becker A."/>
            <person name="Gohl D.M."/>
            <person name="Silverstein K.A.T."/>
            <person name="Koren S."/>
            <person name="Bechman K.B."/>
            <person name="Herman A."/>
            <person name="Abrahante J.E."/>
            <person name="Garbe J."/>
        </authorList>
    </citation>
    <scope>NUCLEOTIDE SEQUENCE</scope>
    <source>
        <strain evidence="2">Duluth1</strain>
        <tissue evidence="2">Whole animal</tissue>
    </source>
</reference>
<evidence type="ECO:0000313" key="2">
    <source>
        <dbReference type="EMBL" id="KAH3807215.1"/>
    </source>
</evidence>